<evidence type="ECO:0000256" key="4">
    <source>
        <dbReference type="ARBA" id="ARBA00023163"/>
    </source>
</evidence>
<feature type="region of interest" description="Disordered" evidence="6">
    <location>
        <begin position="134"/>
        <end position="210"/>
    </location>
</feature>
<keyword evidence="5" id="KW-0539">Nucleus</keyword>
<dbReference type="Pfam" id="PF02362">
    <property type="entry name" value="B3"/>
    <property type="match status" value="1"/>
</dbReference>
<evidence type="ECO:0000256" key="1">
    <source>
        <dbReference type="ARBA" id="ARBA00004123"/>
    </source>
</evidence>
<evidence type="ECO:0000256" key="2">
    <source>
        <dbReference type="ARBA" id="ARBA00023015"/>
    </source>
</evidence>
<gene>
    <name evidence="8" type="ORF">OLC1_LOCUS9133</name>
</gene>
<feature type="compositionally biased region" description="Polar residues" evidence="6">
    <location>
        <begin position="174"/>
        <end position="192"/>
    </location>
</feature>
<dbReference type="Gene3D" id="2.40.330.10">
    <property type="entry name" value="DNA-binding pseudobarrel domain"/>
    <property type="match status" value="1"/>
</dbReference>
<keyword evidence="3" id="KW-0238">DNA-binding</keyword>
<feature type="compositionally biased region" description="Basic and acidic residues" evidence="6">
    <location>
        <begin position="198"/>
        <end position="210"/>
    </location>
</feature>
<sequence>MAKRKRKNGSKVEKSRTRKKPLAFFKPFILETCSSRLMLPLAWTEIMAGKLPSKAFLRDHYGNIWPVEIGNIDNKTYFLEGWTRFIKQNHMEHGDFFIFQYDGIHVFNVKLFGTDSCGKRGVGSLVHKLKKEAEADQENDLEVHQSYISEEDDKNEPKKDREENYGMETVDVKQMNSSQSSDTNNGSENVTVGNEGAEESHQSKRKKSVDPHGYKIFKSGIVPRPQNPYFIAEIKKKRQDELFVPTETIKAYKLKLPAETFLRDPRGRAWNSTLVVWKDGRSCRRPESMAYIGGEVGVISAVESPEIVVSFADGDMRVPRDFGGERDVVEWLQYFDSFGSRFPIPELERFGCVQQSLIGVAQDWYQILMAGNEQLSWSGFSEKFIRRFGGEGSKEHKFALETDVSSTTIMYSSLEKGNTLILQDSDEAFISDVVKTGDDCVILDMTKNGACHEFFTVDDNFLIDEFIFTGYDINNAPLDSLVHDSEKLTGASATLISATVNSGDEEDDYVFYNLNDEILTPIDKYLDVAFESLKGLRVVVLTVWILMKMLYAAVHDPLLKKKSENFMMLTDEISTPFDEYLDVNSQYSKGVNKDDRLPENFDGSYMMWNDEFDESECLNEDHYSVIIGIGNEHSLINKRSHMTLFANEPSKMGNHVIVDKDSELVSVKCEDNHGGNGFINRGNLLSSFLVDPGGLRDYIVVGDLLGVDLELCVKFVYSYTHLNEANELRRIVDEFIGELLFVKLFAIEPGGNHFANNLVNDLIERNDGFGVISLEFLGDEIVHIAAVCETWMKESVKDYNGTENKWFFGDYCVIRFPAFGILG</sequence>
<keyword evidence="2" id="KW-0805">Transcription regulation</keyword>
<feature type="compositionally biased region" description="Basic and acidic residues" evidence="6">
    <location>
        <begin position="155"/>
        <end position="164"/>
    </location>
</feature>
<dbReference type="InterPro" id="IPR050655">
    <property type="entry name" value="Plant_B3_domain"/>
</dbReference>
<accession>A0AAV1CX16</accession>
<dbReference type="SUPFAM" id="SSF101936">
    <property type="entry name" value="DNA-binding pseudobarrel domain"/>
    <property type="match status" value="2"/>
</dbReference>
<name>A0AAV1CX16_OLDCO</name>
<evidence type="ECO:0000256" key="3">
    <source>
        <dbReference type="ARBA" id="ARBA00023125"/>
    </source>
</evidence>
<dbReference type="PANTHER" id="PTHR31920:SF135">
    <property type="entry name" value="B3 DOMAIN-CONTAINING PROTEIN OS03G0621600-RELATED"/>
    <property type="match status" value="1"/>
</dbReference>
<reference evidence="8" key="1">
    <citation type="submission" date="2023-03" db="EMBL/GenBank/DDBJ databases">
        <authorList>
            <person name="Julca I."/>
        </authorList>
    </citation>
    <scope>NUCLEOTIDE SEQUENCE</scope>
</reference>
<dbReference type="Proteomes" id="UP001161247">
    <property type="component" value="Chromosome 3"/>
</dbReference>
<protein>
    <submittedName>
        <fullName evidence="8">OLC1v1035808C1</fullName>
    </submittedName>
</protein>
<evidence type="ECO:0000313" key="9">
    <source>
        <dbReference type="Proteomes" id="UP001161247"/>
    </source>
</evidence>
<comment type="subcellular location">
    <subcellularLocation>
        <location evidence="1">Nucleus</location>
    </subcellularLocation>
</comment>
<dbReference type="PROSITE" id="PS50863">
    <property type="entry name" value="B3"/>
    <property type="match status" value="1"/>
</dbReference>
<dbReference type="PANTHER" id="PTHR31920">
    <property type="entry name" value="B3 DOMAIN-CONTAINING"/>
    <property type="match status" value="1"/>
</dbReference>
<feature type="domain" description="TF-B3" evidence="7">
    <location>
        <begin position="22"/>
        <end position="115"/>
    </location>
</feature>
<evidence type="ECO:0000313" key="8">
    <source>
        <dbReference type="EMBL" id="CAI9099047.1"/>
    </source>
</evidence>
<proteinExistence type="predicted"/>
<evidence type="ECO:0000256" key="5">
    <source>
        <dbReference type="ARBA" id="ARBA00023242"/>
    </source>
</evidence>
<dbReference type="GO" id="GO:0005634">
    <property type="term" value="C:nucleus"/>
    <property type="evidence" value="ECO:0007669"/>
    <property type="project" value="UniProtKB-SubCell"/>
</dbReference>
<evidence type="ECO:0000259" key="7">
    <source>
        <dbReference type="PROSITE" id="PS50863"/>
    </source>
</evidence>
<dbReference type="AlphaFoldDB" id="A0AAV1CX16"/>
<dbReference type="SMART" id="SM01019">
    <property type="entry name" value="B3"/>
    <property type="match status" value="1"/>
</dbReference>
<dbReference type="InterPro" id="IPR015300">
    <property type="entry name" value="DNA-bd_pseudobarrel_sf"/>
</dbReference>
<dbReference type="CDD" id="cd10017">
    <property type="entry name" value="B3_DNA"/>
    <property type="match status" value="1"/>
</dbReference>
<keyword evidence="9" id="KW-1185">Reference proteome</keyword>
<keyword evidence="4" id="KW-0804">Transcription</keyword>
<organism evidence="8 9">
    <name type="scientific">Oldenlandia corymbosa var. corymbosa</name>
    <dbReference type="NCBI Taxonomy" id="529605"/>
    <lineage>
        <taxon>Eukaryota</taxon>
        <taxon>Viridiplantae</taxon>
        <taxon>Streptophyta</taxon>
        <taxon>Embryophyta</taxon>
        <taxon>Tracheophyta</taxon>
        <taxon>Spermatophyta</taxon>
        <taxon>Magnoliopsida</taxon>
        <taxon>eudicotyledons</taxon>
        <taxon>Gunneridae</taxon>
        <taxon>Pentapetalae</taxon>
        <taxon>asterids</taxon>
        <taxon>lamiids</taxon>
        <taxon>Gentianales</taxon>
        <taxon>Rubiaceae</taxon>
        <taxon>Rubioideae</taxon>
        <taxon>Spermacoceae</taxon>
        <taxon>Hedyotis-Oldenlandia complex</taxon>
        <taxon>Oldenlandia</taxon>
    </lineage>
</organism>
<dbReference type="EMBL" id="OX459120">
    <property type="protein sequence ID" value="CAI9099047.1"/>
    <property type="molecule type" value="Genomic_DNA"/>
</dbReference>
<dbReference type="GO" id="GO:0003677">
    <property type="term" value="F:DNA binding"/>
    <property type="evidence" value="ECO:0007669"/>
    <property type="project" value="UniProtKB-KW"/>
</dbReference>
<dbReference type="InterPro" id="IPR003340">
    <property type="entry name" value="B3_DNA-bd"/>
</dbReference>
<evidence type="ECO:0000256" key="6">
    <source>
        <dbReference type="SAM" id="MobiDB-lite"/>
    </source>
</evidence>